<name>A0A1M5U1K8_BUTFI</name>
<accession>A0A1M5U1K8</accession>
<gene>
    <name evidence="3" type="ORF">SAMN02745229_00691</name>
</gene>
<reference evidence="4" key="1">
    <citation type="submission" date="2016-11" db="EMBL/GenBank/DDBJ databases">
        <authorList>
            <person name="Varghese N."/>
            <person name="Submissions S."/>
        </authorList>
    </citation>
    <scope>NUCLEOTIDE SEQUENCE [LARGE SCALE GENOMIC DNA]</scope>
    <source>
        <strain evidence="4">DSM 3071</strain>
    </source>
</reference>
<feature type="signal peptide" evidence="2">
    <location>
        <begin position="1"/>
        <end position="19"/>
    </location>
</feature>
<dbReference type="Proteomes" id="UP000184278">
    <property type="component" value="Unassembled WGS sequence"/>
</dbReference>
<evidence type="ECO:0000256" key="2">
    <source>
        <dbReference type="SAM" id="SignalP"/>
    </source>
</evidence>
<dbReference type="STRING" id="1121131.SAMN02745229_00691"/>
<dbReference type="EMBL" id="FQXK01000005">
    <property type="protein sequence ID" value="SHH56848.1"/>
    <property type="molecule type" value="Genomic_DNA"/>
</dbReference>
<organism evidence="3 4">
    <name type="scientific">Butyrivibrio fibrisolvens DSM 3071</name>
    <dbReference type="NCBI Taxonomy" id="1121131"/>
    <lineage>
        <taxon>Bacteria</taxon>
        <taxon>Bacillati</taxon>
        <taxon>Bacillota</taxon>
        <taxon>Clostridia</taxon>
        <taxon>Lachnospirales</taxon>
        <taxon>Lachnospiraceae</taxon>
        <taxon>Butyrivibrio</taxon>
    </lineage>
</organism>
<sequence>MRKKILSLFMSSIMTVSLLTGCSGSGVSLDMSKNDEETSSDKDNSSDNQNESDDEKENDSDSNSSATDDTEASVESLFGTEGYPYDIDPSDPNPEDRMAHNIYLDPDLSGTSKAFSAFSIDFKTSDDPENTYWALCNWNMHNGAGAYAGLQNDGGNRVAVLSLWKNENVSDPNLAFATLIYPEDTAENFDNEGSGVKHIKTYSWEKNHWYRMVIRAFDPEWTDTTVVEEWIQDKESGEWTLYAAYDTHIKNSYLEGAMSCFMENYIGNTCNELRSMNLNNIYVMEYGSDKWTAIDTATLKVDTPDAEHDNKKGGYNFGATEDYFWGYTCGSGDDFVKTQTSLPTQDTFTIKMTDSAPDFDFAHDYGFETTVSSEPIYTIDITWTYFDGDPYGIYDDDPTIDGDKNDTFVNISDGNSSVAFSDRIDSDGNTDTYYSLVNGIEEKVYSITTNENGYTVQIFRNDITYNISWETLINDIETDCYAIITDSTGYQEIRYRDDYLTRSYTGAWYFPICSISNGVLGDYIFE</sequence>
<feature type="chain" id="PRO_5038785890" description="DUF3472 domain-containing protein" evidence="2">
    <location>
        <begin position="20"/>
        <end position="526"/>
    </location>
</feature>
<dbReference type="AlphaFoldDB" id="A0A1M5U1K8"/>
<dbReference type="PROSITE" id="PS51257">
    <property type="entry name" value="PROKAR_LIPOPROTEIN"/>
    <property type="match status" value="1"/>
</dbReference>
<keyword evidence="4" id="KW-1185">Reference proteome</keyword>
<evidence type="ECO:0000256" key="1">
    <source>
        <dbReference type="SAM" id="MobiDB-lite"/>
    </source>
</evidence>
<proteinExistence type="predicted"/>
<feature type="region of interest" description="Disordered" evidence="1">
    <location>
        <begin position="29"/>
        <end position="95"/>
    </location>
</feature>
<feature type="compositionally biased region" description="Basic and acidic residues" evidence="1">
    <location>
        <begin position="32"/>
        <end position="45"/>
    </location>
</feature>
<evidence type="ECO:0000313" key="3">
    <source>
        <dbReference type="EMBL" id="SHH56848.1"/>
    </source>
</evidence>
<feature type="compositionally biased region" description="Acidic residues" evidence="1">
    <location>
        <begin position="50"/>
        <end position="60"/>
    </location>
</feature>
<keyword evidence="2" id="KW-0732">Signal</keyword>
<dbReference type="Pfam" id="PF11958">
    <property type="entry name" value="DUF3472"/>
    <property type="match status" value="1"/>
</dbReference>
<evidence type="ECO:0000313" key="4">
    <source>
        <dbReference type="Proteomes" id="UP000184278"/>
    </source>
</evidence>
<dbReference type="RefSeq" id="WP_073385535.1">
    <property type="nucleotide sequence ID" value="NZ_FQXK01000005.1"/>
</dbReference>
<dbReference type="GeneID" id="89510618"/>
<dbReference type="InterPro" id="IPR021862">
    <property type="entry name" value="DUF3472"/>
</dbReference>
<dbReference type="OrthoDB" id="2054070at2"/>
<evidence type="ECO:0008006" key="5">
    <source>
        <dbReference type="Google" id="ProtNLM"/>
    </source>
</evidence>
<protein>
    <recommendedName>
        <fullName evidence="5">DUF3472 domain-containing protein</fullName>
    </recommendedName>
</protein>